<gene>
    <name evidence="3" type="ORF">EGM181_01520</name>
    <name evidence="1" type="ORF">HWH42_04915</name>
    <name evidence="2" type="ORF">QRX88_15130</name>
</gene>
<reference evidence="3 4" key="1">
    <citation type="submission" date="2020-03" db="EMBL/GenBank/DDBJ databases">
        <title>Characterization of ganglioside-mimicking enterococci.</title>
        <authorList>
            <person name="Patry R.T."/>
            <person name="Nothaft H."/>
            <person name="Bridger R."/>
            <person name="Shajahan A."/>
            <person name="Huynh S."/>
            <person name="Sanchez S."/>
            <person name="Azadi P."/>
            <person name="Cooper K."/>
            <person name="Miller W.G."/>
            <person name="Parker C.T."/>
            <person name="Wells L."/>
            <person name="Szymanski C.M."/>
        </authorList>
    </citation>
    <scope>NUCLEOTIDE SEQUENCE [LARGE SCALE GENOMIC DNA]</scope>
    <source>
        <strain evidence="3 4">EGM181</strain>
    </source>
</reference>
<evidence type="ECO:0000313" key="5">
    <source>
        <dbReference type="Proteomes" id="UP000571857"/>
    </source>
</evidence>
<dbReference type="Proteomes" id="UP000571857">
    <property type="component" value="Unassembled WGS sequence"/>
</dbReference>
<organism evidence="2 6">
    <name type="scientific">Enterococcus gallinarum</name>
    <dbReference type="NCBI Taxonomy" id="1353"/>
    <lineage>
        <taxon>Bacteria</taxon>
        <taxon>Bacillati</taxon>
        <taxon>Bacillota</taxon>
        <taxon>Bacilli</taxon>
        <taxon>Lactobacillales</taxon>
        <taxon>Enterococcaceae</taxon>
        <taxon>Enterococcus</taxon>
    </lineage>
</organism>
<dbReference type="GeneID" id="93222392"/>
<dbReference type="Proteomes" id="UP000516696">
    <property type="component" value="Chromosome"/>
</dbReference>
<evidence type="ECO:0000313" key="6">
    <source>
        <dbReference type="Proteomes" id="UP001241571"/>
    </source>
</evidence>
<dbReference type="AlphaFoldDB" id="A0A2K3QWJ9"/>
<reference evidence="2 6" key="3">
    <citation type="submission" date="2023-06" db="EMBL/GenBank/DDBJ databases">
        <title>Acute promotion of culturable opportunistic pathogens and persistent increase of antibiotic resistance following antibiotic exposure in mouse gut microbiota.</title>
        <authorList>
            <person name="Li L."/>
            <person name="Wang B."/>
            <person name="Sun Y."/>
            <person name="Wang M."/>
            <person name="Xu H."/>
        </authorList>
    </citation>
    <scope>NUCLEOTIDE SEQUENCE [LARGE SCALE GENOMIC DNA]</scope>
    <source>
        <strain evidence="2 6">CRI2_2</strain>
    </source>
</reference>
<evidence type="ECO:0000313" key="2">
    <source>
        <dbReference type="EMBL" id="MDL4937038.1"/>
    </source>
</evidence>
<evidence type="ECO:0000313" key="3">
    <source>
        <dbReference type="EMBL" id="QOG26034.1"/>
    </source>
</evidence>
<sequence length="99" mass="11606">MGFMDQLKEQFSFSELTGLYQSYKSGELDVDKILNDTFMQKYTDFENVEALMTKLGIQDKDQLMDFMKDRSNRHHADQVVKDHSQFDSLIEMIKKALGK</sequence>
<dbReference type="EMBL" id="JASUBT010000012">
    <property type="protein sequence ID" value="MDL4937038.1"/>
    <property type="molecule type" value="Genomic_DNA"/>
</dbReference>
<evidence type="ECO:0000313" key="4">
    <source>
        <dbReference type="Proteomes" id="UP000516696"/>
    </source>
</evidence>
<name>A0A2K3QWJ9_ENTGA</name>
<reference evidence="1 5" key="2">
    <citation type="submission" date="2020-06" db="EMBL/GenBank/DDBJ databases">
        <title>Crossreactivity between MHC class I-restricted antigens from cancer cells and an enterococcal bacteriophage.</title>
        <authorList>
            <person name="Fluckiger A."/>
            <person name="Daillere R."/>
            <person name="Sassi M."/>
            <person name="Cattoir V."/>
            <person name="Kroemer G."/>
            <person name="Zitvogel L."/>
        </authorList>
    </citation>
    <scope>NUCLEOTIDE SEQUENCE [LARGE SCALE GENOMIC DNA]</scope>
    <source>
        <strain evidence="1 5">EG4</strain>
    </source>
</reference>
<dbReference type="RefSeq" id="WP_081131421.1">
    <property type="nucleotide sequence ID" value="NZ_BSYC01000002.1"/>
</dbReference>
<dbReference type="EMBL" id="JABXJK010000013">
    <property type="protein sequence ID" value="MBA0971942.1"/>
    <property type="molecule type" value="Genomic_DNA"/>
</dbReference>
<evidence type="ECO:0000313" key="1">
    <source>
        <dbReference type="EMBL" id="MBA0971942.1"/>
    </source>
</evidence>
<dbReference type="Proteomes" id="UP001241571">
    <property type="component" value="Unassembled WGS sequence"/>
</dbReference>
<dbReference type="EMBL" id="CP050485">
    <property type="protein sequence ID" value="QOG26034.1"/>
    <property type="molecule type" value="Genomic_DNA"/>
</dbReference>
<accession>A0A2K3QWJ9</accession>
<protein>
    <submittedName>
        <fullName evidence="2">Uncharacterized protein</fullName>
    </submittedName>
</protein>
<proteinExistence type="predicted"/>